<sequence>MTVKCPVCKKKFHKGKTNEFGRLSKHLWKDHKEYMRRKIKSGQRKAKKKASSLRPIDMEFQAIDDILLSQMGARQQIPYNAQHEQLGGLLLEALVPIAINAITQAARRRKQK</sequence>
<comment type="caution">
    <text evidence="1">The sequence shown here is derived from an EMBL/GenBank/DDBJ whole genome shotgun (WGS) entry which is preliminary data.</text>
</comment>
<proteinExistence type="predicted"/>
<accession>X1AH75</accession>
<gene>
    <name evidence="1" type="ORF">S01H4_21000</name>
</gene>
<name>X1AH75_9ZZZZ</name>
<dbReference type="EMBL" id="BART01009478">
    <property type="protein sequence ID" value="GAG69087.1"/>
    <property type="molecule type" value="Genomic_DNA"/>
</dbReference>
<evidence type="ECO:0000313" key="1">
    <source>
        <dbReference type="EMBL" id="GAG69087.1"/>
    </source>
</evidence>
<organism evidence="1">
    <name type="scientific">marine sediment metagenome</name>
    <dbReference type="NCBI Taxonomy" id="412755"/>
    <lineage>
        <taxon>unclassified sequences</taxon>
        <taxon>metagenomes</taxon>
        <taxon>ecological metagenomes</taxon>
    </lineage>
</organism>
<reference evidence="1" key="1">
    <citation type="journal article" date="2014" name="Front. Microbiol.">
        <title>High frequency of phylogenetically diverse reductive dehalogenase-homologous genes in deep subseafloor sedimentary metagenomes.</title>
        <authorList>
            <person name="Kawai M."/>
            <person name="Futagami T."/>
            <person name="Toyoda A."/>
            <person name="Takaki Y."/>
            <person name="Nishi S."/>
            <person name="Hori S."/>
            <person name="Arai W."/>
            <person name="Tsubouchi T."/>
            <person name="Morono Y."/>
            <person name="Uchiyama I."/>
            <person name="Ito T."/>
            <person name="Fujiyama A."/>
            <person name="Inagaki F."/>
            <person name="Takami H."/>
        </authorList>
    </citation>
    <scope>NUCLEOTIDE SEQUENCE</scope>
    <source>
        <strain evidence="1">Expedition CK06-06</strain>
    </source>
</reference>
<dbReference type="AlphaFoldDB" id="X1AH75"/>
<protein>
    <submittedName>
        <fullName evidence="1">Uncharacterized protein</fullName>
    </submittedName>
</protein>